<evidence type="ECO:0000313" key="2">
    <source>
        <dbReference type="Proteomes" id="UP000198914"/>
    </source>
</evidence>
<dbReference type="AlphaFoldDB" id="A0A1H3L7H8"/>
<gene>
    <name evidence="1" type="ORF">SAMN05444004_102112</name>
</gene>
<protein>
    <submittedName>
        <fullName evidence="1">Uncharacterized protein</fullName>
    </submittedName>
</protein>
<sequence length="43" mass="5036">MNLAFEIRTITRFSTRRIARKVEKISYSGDTDSGAPEETKRFR</sequence>
<reference evidence="2" key="1">
    <citation type="submission" date="2016-10" db="EMBL/GenBank/DDBJ databases">
        <authorList>
            <person name="Varghese N."/>
            <person name="Submissions S."/>
        </authorList>
    </citation>
    <scope>NUCLEOTIDE SEQUENCE [LARGE SCALE GENOMIC DNA]</scope>
    <source>
        <strain evidence="2">DSM 100420</strain>
    </source>
</reference>
<proteinExistence type="predicted"/>
<evidence type="ECO:0000313" key="1">
    <source>
        <dbReference type="EMBL" id="SDY60341.1"/>
    </source>
</evidence>
<organism evidence="1 2">
    <name type="scientific">Jannaschia faecimaris</name>
    <dbReference type="NCBI Taxonomy" id="1244108"/>
    <lineage>
        <taxon>Bacteria</taxon>
        <taxon>Pseudomonadati</taxon>
        <taxon>Pseudomonadota</taxon>
        <taxon>Alphaproteobacteria</taxon>
        <taxon>Rhodobacterales</taxon>
        <taxon>Roseobacteraceae</taxon>
        <taxon>Jannaschia</taxon>
    </lineage>
</organism>
<accession>A0A1H3L7H8</accession>
<dbReference type="EMBL" id="FNPX01000002">
    <property type="protein sequence ID" value="SDY60341.1"/>
    <property type="molecule type" value="Genomic_DNA"/>
</dbReference>
<dbReference type="Proteomes" id="UP000198914">
    <property type="component" value="Unassembled WGS sequence"/>
</dbReference>
<name>A0A1H3L7H8_9RHOB</name>
<keyword evidence="2" id="KW-1185">Reference proteome</keyword>